<dbReference type="Proteomes" id="UP000070544">
    <property type="component" value="Unassembled WGS sequence"/>
</dbReference>
<organism evidence="2 3">
    <name type="scientific">Gonapodya prolifera (strain JEL478)</name>
    <name type="common">Monoblepharis prolifera</name>
    <dbReference type="NCBI Taxonomy" id="1344416"/>
    <lineage>
        <taxon>Eukaryota</taxon>
        <taxon>Fungi</taxon>
        <taxon>Fungi incertae sedis</taxon>
        <taxon>Chytridiomycota</taxon>
        <taxon>Chytridiomycota incertae sedis</taxon>
        <taxon>Monoblepharidomycetes</taxon>
        <taxon>Monoblepharidales</taxon>
        <taxon>Gonapodyaceae</taxon>
        <taxon>Gonapodya</taxon>
    </lineage>
</organism>
<evidence type="ECO:0000313" key="2">
    <source>
        <dbReference type="EMBL" id="KXS10038.1"/>
    </source>
</evidence>
<sequence length="76" mass="7800">PHGQGKQEAGSRHQHSCPNDGQTDSGPCTLTRGAGVPEGAVGRTEDGAGTKGGDQLSNAEFARPPHPAPPTIKKQY</sequence>
<name>A0A139A076_GONPJ</name>
<dbReference type="AlphaFoldDB" id="A0A139A076"/>
<feature type="non-terminal residue" evidence="2">
    <location>
        <position position="1"/>
    </location>
</feature>
<protein>
    <submittedName>
        <fullName evidence="2">Uncharacterized protein</fullName>
    </submittedName>
</protein>
<keyword evidence="3" id="KW-1185">Reference proteome</keyword>
<feature type="compositionally biased region" description="Polar residues" evidence="1">
    <location>
        <begin position="16"/>
        <end position="28"/>
    </location>
</feature>
<reference evidence="2 3" key="1">
    <citation type="journal article" date="2015" name="Genome Biol. Evol.">
        <title>Phylogenomic analyses indicate that early fungi evolved digesting cell walls of algal ancestors of land plants.</title>
        <authorList>
            <person name="Chang Y."/>
            <person name="Wang S."/>
            <person name="Sekimoto S."/>
            <person name="Aerts A.L."/>
            <person name="Choi C."/>
            <person name="Clum A."/>
            <person name="LaButti K.M."/>
            <person name="Lindquist E.A."/>
            <person name="Yee Ngan C."/>
            <person name="Ohm R.A."/>
            <person name="Salamov A.A."/>
            <person name="Grigoriev I.V."/>
            <person name="Spatafora J.W."/>
            <person name="Berbee M.L."/>
        </authorList>
    </citation>
    <scope>NUCLEOTIDE SEQUENCE [LARGE SCALE GENOMIC DNA]</scope>
    <source>
        <strain evidence="2 3">JEL478</strain>
    </source>
</reference>
<proteinExistence type="predicted"/>
<accession>A0A139A076</accession>
<evidence type="ECO:0000313" key="3">
    <source>
        <dbReference type="Proteomes" id="UP000070544"/>
    </source>
</evidence>
<gene>
    <name evidence="2" type="ORF">M427DRAFT_63089</name>
</gene>
<dbReference type="EMBL" id="KQ965839">
    <property type="protein sequence ID" value="KXS10038.1"/>
    <property type="molecule type" value="Genomic_DNA"/>
</dbReference>
<feature type="region of interest" description="Disordered" evidence="1">
    <location>
        <begin position="1"/>
        <end position="76"/>
    </location>
</feature>
<evidence type="ECO:0000256" key="1">
    <source>
        <dbReference type="SAM" id="MobiDB-lite"/>
    </source>
</evidence>